<gene>
    <name evidence="1" type="ORF">I79_023709</name>
</gene>
<dbReference type="AlphaFoldDB" id="G3IIN6"/>
<sequence length="65" mass="7049">MSGNKCLRWVPEVRRRELPGSVAPRAALGLSKLGGRSPEREASPSLLHLLESARPGLCHLPRGPQ</sequence>
<organism evidence="1 2">
    <name type="scientific">Cricetulus griseus</name>
    <name type="common">Chinese hamster</name>
    <name type="synonym">Cricetulus barabensis griseus</name>
    <dbReference type="NCBI Taxonomy" id="10029"/>
    <lineage>
        <taxon>Eukaryota</taxon>
        <taxon>Metazoa</taxon>
        <taxon>Chordata</taxon>
        <taxon>Craniata</taxon>
        <taxon>Vertebrata</taxon>
        <taxon>Euteleostomi</taxon>
        <taxon>Mammalia</taxon>
        <taxon>Eutheria</taxon>
        <taxon>Euarchontoglires</taxon>
        <taxon>Glires</taxon>
        <taxon>Rodentia</taxon>
        <taxon>Myomorpha</taxon>
        <taxon>Muroidea</taxon>
        <taxon>Cricetidae</taxon>
        <taxon>Cricetinae</taxon>
        <taxon>Cricetulus</taxon>
    </lineage>
</organism>
<reference evidence="2" key="1">
    <citation type="journal article" date="2011" name="Nat. Biotechnol.">
        <title>The genomic sequence of the Chinese hamster ovary (CHO)-K1 cell line.</title>
        <authorList>
            <person name="Xu X."/>
            <person name="Nagarajan H."/>
            <person name="Lewis N.E."/>
            <person name="Pan S."/>
            <person name="Cai Z."/>
            <person name="Liu X."/>
            <person name="Chen W."/>
            <person name="Xie M."/>
            <person name="Wang W."/>
            <person name="Hammond S."/>
            <person name="Andersen M.R."/>
            <person name="Neff N."/>
            <person name="Passarelli B."/>
            <person name="Koh W."/>
            <person name="Fan H.C."/>
            <person name="Wang J."/>
            <person name="Gui Y."/>
            <person name="Lee K.H."/>
            <person name="Betenbaugh M.J."/>
            <person name="Quake S.R."/>
            <person name="Famili I."/>
            <person name="Palsson B.O."/>
            <person name="Wang J."/>
        </authorList>
    </citation>
    <scope>NUCLEOTIDE SEQUENCE [LARGE SCALE GENOMIC DNA]</scope>
    <source>
        <strain evidence="2">CHO K1 cell line</strain>
    </source>
</reference>
<proteinExistence type="predicted"/>
<dbReference type="EMBL" id="JH003064">
    <property type="protein sequence ID" value="EGW14264.1"/>
    <property type="molecule type" value="Genomic_DNA"/>
</dbReference>
<protein>
    <submittedName>
        <fullName evidence="1">Uncharacterized protein</fullName>
    </submittedName>
</protein>
<accession>G3IIN6</accession>
<dbReference type="InParanoid" id="G3IIN6"/>
<name>G3IIN6_CRIGR</name>
<evidence type="ECO:0000313" key="2">
    <source>
        <dbReference type="Proteomes" id="UP000001075"/>
    </source>
</evidence>
<evidence type="ECO:0000313" key="1">
    <source>
        <dbReference type="EMBL" id="EGW14264.1"/>
    </source>
</evidence>
<dbReference type="Proteomes" id="UP000001075">
    <property type="component" value="Unassembled WGS sequence"/>
</dbReference>